<protein>
    <submittedName>
        <fullName evidence="3">Uncharacterized protein</fullName>
    </submittedName>
</protein>
<keyword evidence="2" id="KW-0472">Membrane</keyword>
<dbReference type="AlphaFoldDB" id="A0A0F7SH89"/>
<feature type="compositionally biased region" description="Low complexity" evidence="1">
    <location>
        <begin position="15"/>
        <end position="33"/>
    </location>
</feature>
<organism evidence="3">
    <name type="scientific">Phaffia rhodozyma</name>
    <name type="common">Yeast</name>
    <name type="synonym">Xanthophyllomyces dendrorhous</name>
    <dbReference type="NCBI Taxonomy" id="264483"/>
    <lineage>
        <taxon>Eukaryota</taxon>
        <taxon>Fungi</taxon>
        <taxon>Dikarya</taxon>
        <taxon>Basidiomycota</taxon>
        <taxon>Agaricomycotina</taxon>
        <taxon>Tremellomycetes</taxon>
        <taxon>Cystofilobasidiales</taxon>
        <taxon>Mrakiaceae</taxon>
        <taxon>Phaffia</taxon>
    </lineage>
</organism>
<keyword evidence="2" id="KW-1133">Transmembrane helix</keyword>
<evidence type="ECO:0000256" key="1">
    <source>
        <dbReference type="SAM" id="MobiDB-lite"/>
    </source>
</evidence>
<proteinExistence type="predicted"/>
<evidence type="ECO:0000256" key="2">
    <source>
        <dbReference type="SAM" id="Phobius"/>
    </source>
</evidence>
<reference evidence="3" key="1">
    <citation type="submission" date="2014-08" db="EMBL/GenBank/DDBJ databases">
        <authorList>
            <person name="Sharma Rahul"/>
            <person name="Thines Marco"/>
        </authorList>
    </citation>
    <scope>NUCLEOTIDE SEQUENCE</scope>
</reference>
<keyword evidence="2" id="KW-0812">Transmembrane</keyword>
<feature type="transmembrane region" description="Helical" evidence="2">
    <location>
        <begin position="49"/>
        <end position="68"/>
    </location>
</feature>
<accession>A0A0F7SH89</accession>
<name>A0A0F7SH89_PHARH</name>
<dbReference type="EMBL" id="LN483326">
    <property type="protein sequence ID" value="CDZ98256.1"/>
    <property type="molecule type" value="Genomic_DNA"/>
</dbReference>
<sequence length="99" mass="10867">MSAPQTVSKPTGPPSDSEAVGSDADSDSSSSVDSQEEEDRLAKEEWDRLVSQTQLLIGLAVPFMAAYWGRRAGFKIVHRYIALGFTKAFWFGWTGLLGR</sequence>
<feature type="transmembrane region" description="Helical" evidence="2">
    <location>
        <begin position="80"/>
        <end position="98"/>
    </location>
</feature>
<evidence type="ECO:0000313" key="3">
    <source>
        <dbReference type="EMBL" id="CDZ98256.1"/>
    </source>
</evidence>
<feature type="region of interest" description="Disordered" evidence="1">
    <location>
        <begin position="1"/>
        <end position="43"/>
    </location>
</feature>